<keyword evidence="2" id="KW-0812">Transmembrane</keyword>
<feature type="signal peptide" evidence="3">
    <location>
        <begin position="1"/>
        <end position="29"/>
    </location>
</feature>
<feature type="transmembrane region" description="Helical" evidence="2">
    <location>
        <begin position="134"/>
        <end position="161"/>
    </location>
</feature>
<dbReference type="EMBL" id="CP050266">
    <property type="protein sequence ID" value="QIR05254.1"/>
    <property type="molecule type" value="Genomic_DNA"/>
</dbReference>
<reference evidence="4 5" key="1">
    <citation type="submission" date="2020-03" db="EMBL/GenBank/DDBJ databases">
        <title>Genome mining reveals the biosynthetic pathways of PHA and ectoines of the halophilic strain Salinivibrio costicola M318 isolated from fermented shrimp paste.</title>
        <authorList>
            <person name="Doan T.V."/>
            <person name="Tran L.T."/>
            <person name="Trieu T.A."/>
            <person name="Nguyen Q.V."/>
            <person name="Quach T.N."/>
            <person name="Phi T.Q."/>
            <person name="Kumar S."/>
        </authorList>
    </citation>
    <scope>NUCLEOTIDE SEQUENCE [LARGE SCALE GENOMIC DNA]</scope>
    <source>
        <strain evidence="4 5">M318</strain>
    </source>
</reference>
<dbReference type="Proteomes" id="UP000501408">
    <property type="component" value="Chromosome 1"/>
</dbReference>
<feature type="coiled-coil region" evidence="1">
    <location>
        <begin position="71"/>
        <end position="125"/>
    </location>
</feature>
<feature type="chain" id="PRO_5046012252" evidence="3">
    <location>
        <begin position="30"/>
        <end position="259"/>
    </location>
</feature>
<name>A0ABX6K196_SALCS</name>
<evidence type="ECO:0000256" key="1">
    <source>
        <dbReference type="SAM" id="Coils"/>
    </source>
</evidence>
<evidence type="ECO:0000256" key="3">
    <source>
        <dbReference type="SAM" id="SignalP"/>
    </source>
</evidence>
<keyword evidence="3" id="KW-0732">Signal</keyword>
<keyword evidence="1" id="KW-0175">Coiled coil</keyword>
<proteinExistence type="predicted"/>
<keyword evidence="2" id="KW-1133">Transmembrane helix</keyword>
<protein>
    <submittedName>
        <fullName evidence="4">Uncharacterized protein</fullName>
    </submittedName>
</protein>
<accession>A0ABX6K196</accession>
<keyword evidence="2" id="KW-0472">Membrane</keyword>
<organism evidence="4 5">
    <name type="scientific">Salinivibrio costicola</name>
    <name type="common">Vibrio costicola</name>
    <dbReference type="NCBI Taxonomy" id="51367"/>
    <lineage>
        <taxon>Bacteria</taxon>
        <taxon>Pseudomonadati</taxon>
        <taxon>Pseudomonadota</taxon>
        <taxon>Gammaproteobacteria</taxon>
        <taxon>Vibrionales</taxon>
        <taxon>Vibrionaceae</taxon>
        <taxon>Salinivibrio</taxon>
    </lineage>
</organism>
<keyword evidence="5" id="KW-1185">Reference proteome</keyword>
<evidence type="ECO:0000313" key="5">
    <source>
        <dbReference type="Proteomes" id="UP000501408"/>
    </source>
</evidence>
<evidence type="ECO:0000256" key="2">
    <source>
        <dbReference type="SAM" id="Phobius"/>
    </source>
</evidence>
<sequence>MLNNHEKFKLSRAVSFFLCIALFSVSLNASESKFDIDAPLNNSVTTAISELAETHASLGEQDKKIKLLTEKQQSNERQQTLEAKIESLEMKLEAITSEKGQSKEETRLERRLESIESSLSSMTNKNKYFTYADWAAVAITCVAVLLTIIGLAIAALAFWGYREIKELTKNSAAKEAKSVAQKTMEEMIHEVAKSELEKLINDGKLLEPLQDAVDMILRSDPNNVEKRRSEELLHELDIFDSEFDGYEDGDASVVSKNRR</sequence>
<gene>
    <name evidence="4" type="ORF">HBA18_01980</name>
</gene>
<evidence type="ECO:0000313" key="4">
    <source>
        <dbReference type="EMBL" id="QIR05254.1"/>
    </source>
</evidence>